<evidence type="ECO:0000256" key="4">
    <source>
        <dbReference type="ARBA" id="ARBA00022989"/>
    </source>
</evidence>
<keyword evidence="9" id="KW-1185">Reference proteome</keyword>
<feature type="binding site" evidence="6">
    <location>
        <position position="279"/>
    </location>
    <ligand>
        <name>Zn(2+)</name>
        <dbReference type="ChEBI" id="CHEBI:29105"/>
    </ligand>
</feature>
<evidence type="ECO:0000313" key="8">
    <source>
        <dbReference type="EMBL" id="KAF2761282.1"/>
    </source>
</evidence>
<feature type="binding site" evidence="6">
    <location>
        <position position="129"/>
    </location>
    <ligand>
        <name>Zn(2+)</name>
        <dbReference type="ChEBI" id="CHEBI:29105"/>
    </ligand>
</feature>
<feature type="transmembrane region" description="Helical" evidence="7">
    <location>
        <begin position="75"/>
        <end position="96"/>
    </location>
</feature>
<dbReference type="PANTHER" id="PTHR20855:SF52">
    <property type="entry name" value="ADIPONECTIN RECEPTOR PROTEIN"/>
    <property type="match status" value="1"/>
</dbReference>
<dbReference type="Proteomes" id="UP000799437">
    <property type="component" value="Unassembled WGS sequence"/>
</dbReference>
<keyword evidence="6" id="KW-0862">Zinc</keyword>
<evidence type="ECO:0000256" key="3">
    <source>
        <dbReference type="ARBA" id="ARBA00022692"/>
    </source>
</evidence>
<dbReference type="OrthoDB" id="529367at2759"/>
<feature type="transmembrane region" description="Helical" evidence="7">
    <location>
        <begin position="238"/>
        <end position="256"/>
    </location>
</feature>
<organism evidence="8 9">
    <name type="scientific">Pseudovirgaria hyperparasitica</name>
    <dbReference type="NCBI Taxonomy" id="470096"/>
    <lineage>
        <taxon>Eukaryota</taxon>
        <taxon>Fungi</taxon>
        <taxon>Dikarya</taxon>
        <taxon>Ascomycota</taxon>
        <taxon>Pezizomycotina</taxon>
        <taxon>Dothideomycetes</taxon>
        <taxon>Dothideomycetes incertae sedis</taxon>
        <taxon>Acrospermales</taxon>
        <taxon>Acrospermaceae</taxon>
        <taxon>Pseudovirgaria</taxon>
    </lineage>
</organism>
<keyword evidence="3 7" id="KW-0812">Transmembrane</keyword>
<proteinExistence type="inferred from homology"/>
<dbReference type="GO" id="GO:0046872">
    <property type="term" value="F:metal ion binding"/>
    <property type="evidence" value="ECO:0007669"/>
    <property type="project" value="UniProtKB-KW"/>
</dbReference>
<keyword evidence="6" id="KW-0479">Metal-binding</keyword>
<dbReference type="RefSeq" id="XP_033603733.1">
    <property type="nucleotide sequence ID" value="XM_033743473.1"/>
</dbReference>
<evidence type="ECO:0000256" key="5">
    <source>
        <dbReference type="ARBA" id="ARBA00023136"/>
    </source>
</evidence>
<evidence type="ECO:0000256" key="1">
    <source>
        <dbReference type="ARBA" id="ARBA00004141"/>
    </source>
</evidence>
<gene>
    <name evidence="8" type="ORF">EJ05DRAFT_473811</name>
</gene>
<sequence length="320" mass="35811">MDAMTAASKEAVESLSNIAQKTTAKIEDRLTVLWPEIEEWQQDNHYIWSGYRPASNSFSRSFGSLGYIHNETVNIYTHLLGAVVAVIGAIAMYNIFKPRYDLATSEDVIAFSCFFVGATACLGMSATFHTISNHSHSVAAFGNKLDYLGILCLIWGSYVPTLYYGFQRDERLVKIYTGTITANCFGTAMLCIMPRFRTAAFRPLRAGMFVLTGLTGVIPVVHGVFLHGWPTMETQMALSWVISQGTMYIIGAGIYAARVPERFFPGKFDIWGSSHQIFHCFVVAAAAIHFVGLVKAFDHWHGLRATSPHMQVFKDYIWWK</sequence>
<feature type="transmembrane region" description="Helical" evidence="7">
    <location>
        <begin position="276"/>
        <end position="294"/>
    </location>
</feature>
<protein>
    <submittedName>
        <fullName evidence="8">HlyIII-domain-containing protein</fullName>
    </submittedName>
</protein>
<dbReference type="GO" id="GO:0038023">
    <property type="term" value="F:signaling receptor activity"/>
    <property type="evidence" value="ECO:0007669"/>
    <property type="project" value="TreeGrafter"/>
</dbReference>
<feature type="transmembrane region" description="Helical" evidence="7">
    <location>
        <begin position="208"/>
        <end position="226"/>
    </location>
</feature>
<reference evidence="8" key="1">
    <citation type="journal article" date="2020" name="Stud. Mycol.">
        <title>101 Dothideomycetes genomes: a test case for predicting lifestyles and emergence of pathogens.</title>
        <authorList>
            <person name="Haridas S."/>
            <person name="Albert R."/>
            <person name="Binder M."/>
            <person name="Bloem J."/>
            <person name="Labutti K."/>
            <person name="Salamov A."/>
            <person name="Andreopoulos B."/>
            <person name="Baker S."/>
            <person name="Barry K."/>
            <person name="Bills G."/>
            <person name="Bluhm B."/>
            <person name="Cannon C."/>
            <person name="Castanera R."/>
            <person name="Culley D."/>
            <person name="Daum C."/>
            <person name="Ezra D."/>
            <person name="Gonzalez J."/>
            <person name="Henrissat B."/>
            <person name="Kuo A."/>
            <person name="Liang C."/>
            <person name="Lipzen A."/>
            <person name="Lutzoni F."/>
            <person name="Magnuson J."/>
            <person name="Mondo S."/>
            <person name="Nolan M."/>
            <person name="Ohm R."/>
            <person name="Pangilinan J."/>
            <person name="Park H.-J."/>
            <person name="Ramirez L."/>
            <person name="Alfaro M."/>
            <person name="Sun H."/>
            <person name="Tritt A."/>
            <person name="Yoshinaga Y."/>
            <person name="Zwiers L.-H."/>
            <person name="Turgeon B."/>
            <person name="Goodwin S."/>
            <person name="Spatafora J."/>
            <person name="Crous P."/>
            <person name="Grigoriev I."/>
        </authorList>
    </citation>
    <scope>NUCLEOTIDE SEQUENCE</scope>
    <source>
        <strain evidence="8">CBS 121739</strain>
    </source>
</reference>
<dbReference type="GO" id="GO:0006882">
    <property type="term" value="P:intracellular zinc ion homeostasis"/>
    <property type="evidence" value="ECO:0007669"/>
    <property type="project" value="TreeGrafter"/>
</dbReference>
<evidence type="ECO:0000313" key="9">
    <source>
        <dbReference type="Proteomes" id="UP000799437"/>
    </source>
</evidence>
<feature type="transmembrane region" description="Helical" evidence="7">
    <location>
        <begin position="108"/>
        <end position="127"/>
    </location>
</feature>
<evidence type="ECO:0000256" key="7">
    <source>
        <dbReference type="SAM" id="Phobius"/>
    </source>
</evidence>
<accession>A0A6A6WEN2</accession>
<feature type="binding site" evidence="6">
    <location>
        <position position="275"/>
    </location>
    <ligand>
        <name>Zn(2+)</name>
        <dbReference type="ChEBI" id="CHEBI:29105"/>
    </ligand>
</feature>
<dbReference type="EMBL" id="ML996567">
    <property type="protein sequence ID" value="KAF2761282.1"/>
    <property type="molecule type" value="Genomic_DNA"/>
</dbReference>
<dbReference type="AlphaFoldDB" id="A0A6A6WEN2"/>
<name>A0A6A6WEN2_9PEZI</name>
<dbReference type="Pfam" id="PF03006">
    <property type="entry name" value="HlyIII"/>
    <property type="match status" value="1"/>
</dbReference>
<evidence type="ECO:0000256" key="6">
    <source>
        <dbReference type="PIRSR" id="PIRSR604254-1"/>
    </source>
</evidence>
<keyword evidence="4 7" id="KW-1133">Transmembrane helix</keyword>
<dbReference type="PANTHER" id="PTHR20855">
    <property type="entry name" value="ADIPOR/PROGESTIN RECEPTOR-RELATED"/>
    <property type="match status" value="1"/>
</dbReference>
<comment type="subcellular location">
    <subcellularLocation>
        <location evidence="1">Membrane</location>
        <topology evidence="1">Multi-pass membrane protein</topology>
    </subcellularLocation>
</comment>
<comment type="similarity">
    <text evidence="2">Belongs to the ADIPOR family.</text>
</comment>
<feature type="transmembrane region" description="Helical" evidence="7">
    <location>
        <begin position="173"/>
        <end position="196"/>
    </location>
</feature>
<feature type="transmembrane region" description="Helical" evidence="7">
    <location>
        <begin position="147"/>
        <end position="166"/>
    </location>
</feature>
<dbReference type="GO" id="GO:0016020">
    <property type="term" value="C:membrane"/>
    <property type="evidence" value="ECO:0007669"/>
    <property type="project" value="UniProtKB-SubCell"/>
</dbReference>
<keyword evidence="5 7" id="KW-0472">Membrane</keyword>
<dbReference type="InterPro" id="IPR004254">
    <property type="entry name" value="AdipoR/HlyIII-related"/>
</dbReference>
<dbReference type="GeneID" id="54484527"/>
<evidence type="ECO:0000256" key="2">
    <source>
        <dbReference type="ARBA" id="ARBA00007018"/>
    </source>
</evidence>